<sequence length="371" mass="41812">MAKNQEASRARGKRSRGSGAGNGAQNEEEQPRNRRFRAAPGPGAGAAPVDDALRAGAAPGDGALRAGAVPGAGGQRFSKRLTATDVSQQNRLTIPKNYTCFFTEEEDDEAIDQGEAVAKDVKLHHGNFEWTLGMRFQAGRSNYFLNWKPVVDHLHLEAGRMVTLSKLGVYDFLLETLVHSRQIELCFYASCINHSLAARNNACVQSMGFSHLPQLLPVLWRSAGGHGVLYKQYGVTRNYTLWIYGHESDNVMVYKSETGEWSEMKKRYLGKVDYATTVSGPGDIRTLYIWKCEPRRLVAKFPFRDEWVRRFNRRPPLHFSGLVGNMVICSFMFHGVYMAYDLVHDTWDTFQTVELKSAQYYELFIPSLDKP</sequence>
<keyword evidence="6" id="KW-1133">Transmembrane helix</keyword>
<feature type="compositionally biased region" description="Low complexity" evidence="5">
    <location>
        <begin position="38"/>
        <end position="48"/>
    </location>
</feature>
<keyword evidence="8" id="KW-1185">Reference proteome</keyword>
<keyword evidence="6" id="KW-0812">Transmembrane</keyword>
<evidence type="ECO:0000256" key="3">
    <source>
        <dbReference type="ARBA" id="ARBA00023163"/>
    </source>
</evidence>
<evidence type="ECO:0000256" key="5">
    <source>
        <dbReference type="SAM" id="MobiDB-lite"/>
    </source>
</evidence>
<dbReference type="HOGENOM" id="CLU_805102_0_0_1"/>
<dbReference type="Gramene" id="EFJ13976">
    <property type="protein sequence ID" value="EFJ13976"/>
    <property type="gene ID" value="SELMODRAFT_424172"/>
</dbReference>
<evidence type="ECO:0000256" key="1">
    <source>
        <dbReference type="ARBA" id="ARBA00023015"/>
    </source>
</evidence>
<protein>
    <submittedName>
        <fullName evidence="7">Uncharacterized protein</fullName>
    </submittedName>
</protein>
<organism evidence="8">
    <name type="scientific">Selaginella moellendorffii</name>
    <name type="common">Spikemoss</name>
    <dbReference type="NCBI Taxonomy" id="88036"/>
    <lineage>
        <taxon>Eukaryota</taxon>
        <taxon>Viridiplantae</taxon>
        <taxon>Streptophyta</taxon>
        <taxon>Embryophyta</taxon>
        <taxon>Tracheophyta</taxon>
        <taxon>Lycopodiopsida</taxon>
        <taxon>Selaginellales</taxon>
        <taxon>Selaginellaceae</taxon>
        <taxon>Selaginella</taxon>
    </lineage>
</organism>
<dbReference type="InParanoid" id="D8SP20"/>
<dbReference type="GO" id="GO:0003677">
    <property type="term" value="F:DNA binding"/>
    <property type="evidence" value="ECO:0007669"/>
    <property type="project" value="UniProtKB-KW"/>
</dbReference>
<evidence type="ECO:0000256" key="6">
    <source>
        <dbReference type="SAM" id="Phobius"/>
    </source>
</evidence>
<keyword evidence="3" id="KW-0804">Transcription</keyword>
<evidence type="ECO:0000256" key="4">
    <source>
        <dbReference type="ARBA" id="ARBA00023242"/>
    </source>
</evidence>
<accession>D8SP20</accession>
<dbReference type="PANTHER" id="PTHR31541">
    <property type="entry name" value="B3 DOMAIN PLANT PROTEIN-RELATED"/>
    <property type="match status" value="1"/>
</dbReference>
<dbReference type="AlphaFoldDB" id="D8SP20"/>
<name>D8SP20_SELML</name>
<dbReference type="InterPro" id="IPR003340">
    <property type="entry name" value="B3_DNA-bd"/>
</dbReference>
<dbReference type="InterPro" id="IPR015300">
    <property type="entry name" value="DNA-bd_pseudobarrel_sf"/>
</dbReference>
<evidence type="ECO:0000313" key="7">
    <source>
        <dbReference type="EMBL" id="EFJ13976.1"/>
    </source>
</evidence>
<dbReference type="SUPFAM" id="SSF101936">
    <property type="entry name" value="DNA-binding pseudobarrel domain"/>
    <property type="match status" value="1"/>
</dbReference>
<dbReference type="PANTHER" id="PTHR31541:SF60">
    <property type="entry name" value="TF-B3 DOMAIN-CONTAINING PROTEIN"/>
    <property type="match status" value="1"/>
</dbReference>
<feature type="transmembrane region" description="Helical" evidence="6">
    <location>
        <begin position="319"/>
        <end position="340"/>
    </location>
</feature>
<dbReference type="Gene3D" id="2.40.330.10">
    <property type="entry name" value="DNA-binding pseudobarrel domain"/>
    <property type="match status" value="1"/>
</dbReference>
<dbReference type="KEGG" id="smo:SELMODRAFT_424172"/>
<reference evidence="7 8" key="1">
    <citation type="journal article" date="2011" name="Science">
        <title>The Selaginella genome identifies genetic changes associated with the evolution of vascular plants.</title>
        <authorList>
            <person name="Banks J.A."/>
            <person name="Nishiyama T."/>
            <person name="Hasebe M."/>
            <person name="Bowman J.L."/>
            <person name="Gribskov M."/>
            <person name="dePamphilis C."/>
            <person name="Albert V.A."/>
            <person name="Aono N."/>
            <person name="Aoyama T."/>
            <person name="Ambrose B.A."/>
            <person name="Ashton N.W."/>
            <person name="Axtell M.J."/>
            <person name="Barker E."/>
            <person name="Barker M.S."/>
            <person name="Bennetzen J.L."/>
            <person name="Bonawitz N.D."/>
            <person name="Chapple C."/>
            <person name="Cheng C."/>
            <person name="Correa L.G."/>
            <person name="Dacre M."/>
            <person name="DeBarry J."/>
            <person name="Dreyer I."/>
            <person name="Elias M."/>
            <person name="Engstrom E.M."/>
            <person name="Estelle M."/>
            <person name="Feng L."/>
            <person name="Finet C."/>
            <person name="Floyd S.K."/>
            <person name="Frommer W.B."/>
            <person name="Fujita T."/>
            <person name="Gramzow L."/>
            <person name="Gutensohn M."/>
            <person name="Harholt J."/>
            <person name="Hattori M."/>
            <person name="Heyl A."/>
            <person name="Hirai T."/>
            <person name="Hiwatashi Y."/>
            <person name="Ishikawa M."/>
            <person name="Iwata M."/>
            <person name="Karol K.G."/>
            <person name="Koehler B."/>
            <person name="Kolukisaoglu U."/>
            <person name="Kubo M."/>
            <person name="Kurata T."/>
            <person name="Lalonde S."/>
            <person name="Li K."/>
            <person name="Li Y."/>
            <person name="Litt A."/>
            <person name="Lyons E."/>
            <person name="Manning G."/>
            <person name="Maruyama T."/>
            <person name="Michael T.P."/>
            <person name="Mikami K."/>
            <person name="Miyazaki S."/>
            <person name="Morinaga S."/>
            <person name="Murata T."/>
            <person name="Mueller-Roeber B."/>
            <person name="Nelson D.R."/>
            <person name="Obara M."/>
            <person name="Oguri Y."/>
            <person name="Olmstead R.G."/>
            <person name="Onodera N."/>
            <person name="Petersen B.L."/>
            <person name="Pils B."/>
            <person name="Prigge M."/>
            <person name="Rensing S.A."/>
            <person name="Riano-Pachon D.M."/>
            <person name="Roberts A.W."/>
            <person name="Sato Y."/>
            <person name="Scheller H.V."/>
            <person name="Schulz B."/>
            <person name="Schulz C."/>
            <person name="Shakirov E.V."/>
            <person name="Shibagaki N."/>
            <person name="Shinohara N."/>
            <person name="Shippen D.E."/>
            <person name="Soerensen I."/>
            <person name="Sotooka R."/>
            <person name="Sugimoto N."/>
            <person name="Sugita M."/>
            <person name="Sumikawa N."/>
            <person name="Tanurdzic M."/>
            <person name="Theissen G."/>
            <person name="Ulvskov P."/>
            <person name="Wakazuki S."/>
            <person name="Weng J.K."/>
            <person name="Willats W.W."/>
            <person name="Wipf D."/>
            <person name="Wolf P.G."/>
            <person name="Yang L."/>
            <person name="Zimmer A.D."/>
            <person name="Zhu Q."/>
            <person name="Mitros T."/>
            <person name="Hellsten U."/>
            <person name="Loque D."/>
            <person name="Otillar R."/>
            <person name="Salamov A."/>
            <person name="Schmutz J."/>
            <person name="Shapiro H."/>
            <person name="Lindquist E."/>
            <person name="Lucas S."/>
            <person name="Rokhsar D."/>
            <person name="Grigoriev I.V."/>
        </authorList>
    </citation>
    <scope>NUCLEOTIDE SEQUENCE [LARGE SCALE GENOMIC DNA]</scope>
</reference>
<keyword evidence="6" id="KW-0472">Membrane</keyword>
<dbReference type="CDD" id="cd10017">
    <property type="entry name" value="B3_DNA"/>
    <property type="match status" value="1"/>
</dbReference>
<dbReference type="Proteomes" id="UP000001514">
    <property type="component" value="Unassembled WGS sequence"/>
</dbReference>
<evidence type="ECO:0000256" key="2">
    <source>
        <dbReference type="ARBA" id="ARBA00023125"/>
    </source>
</evidence>
<gene>
    <name evidence="7" type="ORF">SELMODRAFT_424172</name>
</gene>
<dbReference type="EMBL" id="GL377630">
    <property type="protein sequence ID" value="EFJ13976.1"/>
    <property type="molecule type" value="Genomic_DNA"/>
</dbReference>
<keyword evidence="2" id="KW-0238">DNA-binding</keyword>
<proteinExistence type="predicted"/>
<evidence type="ECO:0000313" key="8">
    <source>
        <dbReference type="Proteomes" id="UP000001514"/>
    </source>
</evidence>
<dbReference type="InterPro" id="IPR005508">
    <property type="entry name" value="At2g31720-like"/>
</dbReference>
<keyword evidence="1" id="KW-0805">Transcription regulation</keyword>
<feature type="region of interest" description="Disordered" evidence="5">
    <location>
        <begin position="1"/>
        <end position="58"/>
    </location>
</feature>
<keyword evidence="4" id="KW-0539">Nucleus</keyword>